<dbReference type="Pfam" id="PF07690">
    <property type="entry name" value="MFS_1"/>
    <property type="match status" value="1"/>
</dbReference>
<feature type="region of interest" description="Disordered" evidence="6">
    <location>
        <begin position="1"/>
        <end position="34"/>
    </location>
</feature>
<evidence type="ECO:0000259" key="8">
    <source>
        <dbReference type="PROSITE" id="PS50850"/>
    </source>
</evidence>
<evidence type="ECO:0000256" key="7">
    <source>
        <dbReference type="SAM" id="Phobius"/>
    </source>
</evidence>
<dbReference type="EMBL" id="JBFXLT010000060">
    <property type="protein sequence ID" value="KAL2811252.1"/>
    <property type="molecule type" value="Genomic_DNA"/>
</dbReference>
<sequence length="514" mass="58006">MAEPGFNHEADHNADREPDPEPQDSPNPMNTKEDHPSQIQAFIMSQLRRCAWSFALWSAILLSIEVIKNETAPKQTWRRYVWDTFDKSPEERRFLFKLDAALLTFASLGYFVKTLDQNNINSAFVSGMKEDLGLYKNELNYMQACWTVGYALGEIPSNLLLTRIRPRYWLPAMEIIWTVLTFSLSKCRTPAQIYVLRFFVGLSESTFYPGMQYIIGSWYRKDELAKRSCIFQASGAVATMLSGCLMAGAYKLGGIGGFKGWQWLFLIDGIISVPIGVLGFFLLPDVPEIASPWYLSRQEVALARRRMKLEGRKDREAFSRAKLRKIFSSWHLPLLVVMYICATPSQPVFQQYLKASTDPTYSVPKINLYPSATYAVQVVTTLAYAWVSDSVFGGRRWPPILCGGIVDLICAIPLSIWNISAGAKWTCYILWGAGYGLSGLCLAWAQEICSEDNEERALVVAAMNTMAHVFQAWLPQIVWQQVDAPEYQAGYISSAGMAVGLVLMVGVVRWKQQS</sequence>
<feature type="transmembrane region" description="Helical" evidence="7">
    <location>
        <begin position="457"/>
        <end position="479"/>
    </location>
</feature>
<feature type="transmembrane region" description="Helical" evidence="7">
    <location>
        <begin position="191"/>
        <end position="208"/>
    </location>
</feature>
<evidence type="ECO:0000256" key="1">
    <source>
        <dbReference type="ARBA" id="ARBA00004141"/>
    </source>
</evidence>
<comment type="subcellular location">
    <subcellularLocation>
        <location evidence="1">Membrane</location>
        <topology evidence="1">Multi-pass membrane protein</topology>
    </subcellularLocation>
</comment>
<keyword evidence="2" id="KW-0813">Transport</keyword>
<evidence type="ECO:0000256" key="6">
    <source>
        <dbReference type="SAM" id="MobiDB-lite"/>
    </source>
</evidence>
<evidence type="ECO:0000256" key="4">
    <source>
        <dbReference type="ARBA" id="ARBA00022989"/>
    </source>
</evidence>
<accession>A0ABR4H707</accession>
<keyword evidence="5 7" id="KW-0472">Membrane</keyword>
<dbReference type="InterPro" id="IPR011701">
    <property type="entry name" value="MFS"/>
</dbReference>
<keyword evidence="4 7" id="KW-1133">Transmembrane helix</keyword>
<feature type="transmembrane region" description="Helical" evidence="7">
    <location>
        <begin position="425"/>
        <end position="445"/>
    </location>
</feature>
<organism evidence="9 10">
    <name type="scientific">Aspergillus granulosus</name>
    <dbReference type="NCBI Taxonomy" id="176169"/>
    <lineage>
        <taxon>Eukaryota</taxon>
        <taxon>Fungi</taxon>
        <taxon>Dikarya</taxon>
        <taxon>Ascomycota</taxon>
        <taxon>Pezizomycotina</taxon>
        <taxon>Eurotiomycetes</taxon>
        <taxon>Eurotiomycetidae</taxon>
        <taxon>Eurotiales</taxon>
        <taxon>Aspergillaceae</taxon>
        <taxon>Aspergillus</taxon>
        <taxon>Aspergillus subgen. Nidulantes</taxon>
    </lineage>
</organism>
<keyword evidence="10" id="KW-1185">Reference proteome</keyword>
<reference evidence="9 10" key="1">
    <citation type="submission" date="2024-07" db="EMBL/GenBank/DDBJ databases">
        <title>Section-level genome sequencing and comparative genomics of Aspergillus sections Usti and Cavernicolus.</title>
        <authorList>
            <consortium name="Lawrence Berkeley National Laboratory"/>
            <person name="Nybo J.L."/>
            <person name="Vesth T.C."/>
            <person name="Theobald S."/>
            <person name="Frisvad J.C."/>
            <person name="Larsen T.O."/>
            <person name="Kjaerboelling I."/>
            <person name="Rothschild-Mancinelli K."/>
            <person name="Lyhne E.K."/>
            <person name="Kogle M.E."/>
            <person name="Barry K."/>
            <person name="Clum A."/>
            <person name="Na H."/>
            <person name="Ledsgaard L."/>
            <person name="Lin J."/>
            <person name="Lipzen A."/>
            <person name="Kuo A."/>
            <person name="Riley R."/>
            <person name="Mondo S."/>
            <person name="Labutti K."/>
            <person name="Haridas S."/>
            <person name="Pangalinan J."/>
            <person name="Salamov A.A."/>
            <person name="Simmons B.A."/>
            <person name="Magnuson J.K."/>
            <person name="Chen J."/>
            <person name="Drula E."/>
            <person name="Henrissat B."/>
            <person name="Wiebenga A."/>
            <person name="Lubbers R.J."/>
            <person name="Gomes A.C."/>
            <person name="Makela M.R."/>
            <person name="Stajich J."/>
            <person name="Grigoriev I.V."/>
            <person name="Mortensen U.H."/>
            <person name="De Vries R.P."/>
            <person name="Baker S.E."/>
            <person name="Andersen M.R."/>
        </authorList>
    </citation>
    <scope>NUCLEOTIDE SEQUENCE [LARGE SCALE GENOMIC DNA]</scope>
    <source>
        <strain evidence="9 10">CBS 588.65</strain>
    </source>
</reference>
<feature type="transmembrane region" description="Helical" evidence="7">
    <location>
        <begin position="229"/>
        <end position="250"/>
    </location>
</feature>
<feature type="compositionally biased region" description="Basic and acidic residues" evidence="6">
    <location>
        <begin position="1"/>
        <end position="19"/>
    </location>
</feature>
<gene>
    <name evidence="9" type="ORF">BJX63DRAFT_444280</name>
</gene>
<feature type="transmembrane region" description="Helical" evidence="7">
    <location>
        <begin position="262"/>
        <end position="283"/>
    </location>
</feature>
<dbReference type="PANTHER" id="PTHR43791">
    <property type="entry name" value="PERMEASE-RELATED"/>
    <property type="match status" value="1"/>
</dbReference>
<evidence type="ECO:0000256" key="2">
    <source>
        <dbReference type="ARBA" id="ARBA00022448"/>
    </source>
</evidence>
<proteinExistence type="predicted"/>
<feature type="transmembrane region" description="Helical" evidence="7">
    <location>
        <begin position="399"/>
        <end position="419"/>
    </location>
</feature>
<feature type="transmembrane region" description="Helical" evidence="7">
    <location>
        <begin position="369"/>
        <end position="387"/>
    </location>
</feature>
<evidence type="ECO:0000256" key="3">
    <source>
        <dbReference type="ARBA" id="ARBA00022692"/>
    </source>
</evidence>
<evidence type="ECO:0000313" key="9">
    <source>
        <dbReference type="EMBL" id="KAL2811252.1"/>
    </source>
</evidence>
<dbReference type="Proteomes" id="UP001610334">
    <property type="component" value="Unassembled WGS sequence"/>
</dbReference>
<keyword evidence="3 7" id="KW-0812">Transmembrane</keyword>
<comment type="caution">
    <text evidence="9">The sequence shown here is derived from an EMBL/GenBank/DDBJ whole genome shotgun (WGS) entry which is preliminary data.</text>
</comment>
<feature type="transmembrane region" description="Helical" evidence="7">
    <location>
        <begin position="330"/>
        <end position="349"/>
    </location>
</feature>
<dbReference type="InterPro" id="IPR020846">
    <property type="entry name" value="MFS_dom"/>
</dbReference>
<protein>
    <submittedName>
        <fullName evidence="9">Major facilitator superfamily domain-containing protein</fullName>
    </submittedName>
</protein>
<dbReference type="PANTHER" id="PTHR43791:SF39">
    <property type="entry name" value="TRANSPORTER LIZ1_SEO1, PUTATIVE (AFU_ORTHOLOGUE AFUA_3G00980)-RELATED"/>
    <property type="match status" value="1"/>
</dbReference>
<dbReference type="PROSITE" id="PS50850">
    <property type="entry name" value="MFS"/>
    <property type="match status" value="1"/>
</dbReference>
<dbReference type="InterPro" id="IPR036259">
    <property type="entry name" value="MFS_trans_sf"/>
</dbReference>
<dbReference type="SUPFAM" id="SSF103473">
    <property type="entry name" value="MFS general substrate transporter"/>
    <property type="match status" value="1"/>
</dbReference>
<feature type="domain" description="Major facilitator superfamily (MFS) profile" evidence="8">
    <location>
        <begin position="102"/>
        <end position="514"/>
    </location>
</feature>
<dbReference type="Gene3D" id="1.20.1250.20">
    <property type="entry name" value="MFS general substrate transporter like domains"/>
    <property type="match status" value="2"/>
</dbReference>
<name>A0ABR4H707_9EURO</name>
<feature type="transmembrane region" description="Helical" evidence="7">
    <location>
        <begin position="491"/>
        <end position="510"/>
    </location>
</feature>
<evidence type="ECO:0000313" key="10">
    <source>
        <dbReference type="Proteomes" id="UP001610334"/>
    </source>
</evidence>
<evidence type="ECO:0000256" key="5">
    <source>
        <dbReference type="ARBA" id="ARBA00023136"/>
    </source>
</evidence>